<reference evidence="2 3" key="1">
    <citation type="submission" date="2016-02" db="EMBL/GenBank/DDBJ databases">
        <title>Genome analysis of coral dinoflagellate symbionts highlights evolutionary adaptations to a symbiotic lifestyle.</title>
        <authorList>
            <person name="Aranda M."/>
            <person name="Li Y."/>
            <person name="Liew Y.J."/>
            <person name="Baumgarten S."/>
            <person name="Simakov O."/>
            <person name="Wilson M."/>
            <person name="Piel J."/>
            <person name="Ashoor H."/>
            <person name="Bougouffa S."/>
            <person name="Bajic V.B."/>
            <person name="Ryu T."/>
            <person name="Ravasi T."/>
            <person name="Bayer T."/>
            <person name="Micklem G."/>
            <person name="Kim H."/>
            <person name="Bhak J."/>
            <person name="Lajeunesse T.C."/>
            <person name="Voolstra C.R."/>
        </authorList>
    </citation>
    <scope>NUCLEOTIDE SEQUENCE [LARGE SCALE GENOMIC DNA]</scope>
    <source>
        <strain evidence="2 3">CCMP2467</strain>
    </source>
</reference>
<protein>
    <submittedName>
        <fullName evidence="2">Uncharacterized protein</fullName>
    </submittedName>
</protein>
<comment type="caution">
    <text evidence="2">The sequence shown here is derived from an EMBL/GenBank/DDBJ whole genome shotgun (WGS) entry which is preliminary data.</text>
</comment>
<dbReference type="Proteomes" id="UP000186817">
    <property type="component" value="Unassembled WGS sequence"/>
</dbReference>
<feature type="region of interest" description="Disordered" evidence="1">
    <location>
        <begin position="230"/>
        <end position="251"/>
    </location>
</feature>
<gene>
    <name evidence="2" type="ORF">AK812_SmicGene31480</name>
</gene>
<keyword evidence="3" id="KW-1185">Reference proteome</keyword>
<dbReference type="EMBL" id="LSRX01000867">
    <property type="protein sequence ID" value="OLP87302.1"/>
    <property type="molecule type" value="Genomic_DNA"/>
</dbReference>
<organism evidence="2 3">
    <name type="scientific">Symbiodinium microadriaticum</name>
    <name type="common">Dinoflagellate</name>
    <name type="synonym">Zooxanthella microadriatica</name>
    <dbReference type="NCBI Taxonomy" id="2951"/>
    <lineage>
        <taxon>Eukaryota</taxon>
        <taxon>Sar</taxon>
        <taxon>Alveolata</taxon>
        <taxon>Dinophyceae</taxon>
        <taxon>Suessiales</taxon>
        <taxon>Symbiodiniaceae</taxon>
        <taxon>Symbiodinium</taxon>
    </lineage>
</organism>
<evidence type="ECO:0000256" key="1">
    <source>
        <dbReference type="SAM" id="MobiDB-lite"/>
    </source>
</evidence>
<evidence type="ECO:0000313" key="3">
    <source>
        <dbReference type="Proteomes" id="UP000186817"/>
    </source>
</evidence>
<name>A0A1Q9CWI9_SYMMI</name>
<evidence type="ECO:0000313" key="2">
    <source>
        <dbReference type="EMBL" id="OLP87302.1"/>
    </source>
</evidence>
<sequence>MWQDLPQLTLNSRTCKTATIYQELFSEADKRYDWNNKKWKSWDSQPSSSWQEAASHAATPVAAPPLKLPAQFDSDGTFLDKTVVGQHQLYRHIQSTNWSRKRGLAGRSIEDPRVVEVARKGVEEFGLRLLSEGTPQNLVFTRSVGEAAFVTSLLKKLRENRVDIDTVEATFHPSSSIPDKQNEAIKYMQPVVDNLSKQLSLRMPKEPEDSDAQQQILKYEEKMRQAGIEFTPPSKHTSQELPDEVTELPPNKKSRTLVDVPLGMSHLVTTEPVRKIIDGPEGSTDQQVDDWLLTFKSTFKGKFGEFKKHVKFVQDNLKSHVNRSDMQKIVKHYGLPSGIAGRLNQRNLSSVIAAAQFKAAWYAWNVCCSIKLNAPRSEILSEILGLGQAITFFIHEIRDVAKEGALWAQGLLHLVLLFHFADLQHDTYAARLVQRLQEMKICARDYTFAELALRYWRQHSNLHCFSLIKAAFEAEKSLRELYKKYSRLGMFLKKKWQVEDERKDWAEQEEREDVAFPPGQEVVRVRLDVVSQRLAGLDQQIRDSAYVCRLPP</sequence>
<accession>A0A1Q9CWI9</accession>
<proteinExistence type="predicted"/>
<dbReference type="AlphaFoldDB" id="A0A1Q9CWI9"/>